<dbReference type="Proteomes" id="UP000660675">
    <property type="component" value="Unassembled WGS sequence"/>
</dbReference>
<evidence type="ECO:0008006" key="4">
    <source>
        <dbReference type="Google" id="ProtNLM"/>
    </source>
</evidence>
<protein>
    <recommendedName>
        <fullName evidence="4">SLATT domain-containing protein</fullName>
    </recommendedName>
</protein>
<evidence type="ECO:0000256" key="1">
    <source>
        <dbReference type="SAM" id="Phobius"/>
    </source>
</evidence>
<evidence type="ECO:0000313" key="3">
    <source>
        <dbReference type="Proteomes" id="UP000660675"/>
    </source>
</evidence>
<gene>
    <name evidence="2" type="ORF">GCM10015535_12240</name>
</gene>
<sequence length="160" mass="18075">MDAALIGLTGTTIGALTGFGGAWLAQRGQMRLFREQRSYDAEVRWADDKRALYRDLLVAMYKWHDALVSIWKGEDNAELDASRTNAITLVVEVSLIAADPVRAAVEEAHRTFFNTQPHIFERSDTREGQPAEPVEDVLEGVRTKLLAMETEMRRELVTLR</sequence>
<proteinExistence type="predicted"/>
<name>A0ABQ2VTB7_9ACTN</name>
<comment type="caution">
    <text evidence="2">The sequence shown here is derived from an EMBL/GenBank/DDBJ whole genome shotgun (WGS) entry which is preliminary data.</text>
</comment>
<feature type="transmembrane region" description="Helical" evidence="1">
    <location>
        <begin position="6"/>
        <end position="25"/>
    </location>
</feature>
<keyword evidence="3" id="KW-1185">Reference proteome</keyword>
<dbReference type="EMBL" id="BMTF01000003">
    <property type="protein sequence ID" value="GGV78044.1"/>
    <property type="molecule type" value="Genomic_DNA"/>
</dbReference>
<keyword evidence="1" id="KW-1133">Transmembrane helix</keyword>
<reference evidence="3" key="1">
    <citation type="journal article" date="2019" name="Int. J. Syst. Evol. Microbiol.">
        <title>The Global Catalogue of Microorganisms (GCM) 10K type strain sequencing project: providing services to taxonomists for standard genome sequencing and annotation.</title>
        <authorList>
            <consortium name="The Broad Institute Genomics Platform"/>
            <consortium name="The Broad Institute Genome Sequencing Center for Infectious Disease"/>
            <person name="Wu L."/>
            <person name="Ma J."/>
        </authorList>
    </citation>
    <scope>NUCLEOTIDE SEQUENCE [LARGE SCALE GENOMIC DNA]</scope>
    <source>
        <strain evidence="3">JCM 4376</strain>
    </source>
</reference>
<organism evidence="2 3">
    <name type="scientific">Streptomyces gelaticus</name>
    <dbReference type="NCBI Taxonomy" id="285446"/>
    <lineage>
        <taxon>Bacteria</taxon>
        <taxon>Bacillati</taxon>
        <taxon>Actinomycetota</taxon>
        <taxon>Actinomycetes</taxon>
        <taxon>Kitasatosporales</taxon>
        <taxon>Streptomycetaceae</taxon>
        <taxon>Streptomyces</taxon>
    </lineage>
</organism>
<keyword evidence="1" id="KW-0472">Membrane</keyword>
<accession>A0ABQ2VTB7</accession>
<dbReference type="RefSeq" id="WP_189541802.1">
    <property type="nucleotide sequence ID" value="NZ_BMTF01000003.1"/>
</dbReference>
<keyword evidence="1" id="KW-0812">Transmembrane</keyword>
<evidence type="ECO:0000313" key="2">
    <source>
        <dbReference type="EMBL" id="GGV78044.1"/>
    </source>
</evidence>